<dbReference type="InterPro" id="IPR001509">
    <property type="entry name" value="Epimerase_deHydtase"/>
</dbReference>
<dbReference type="PANTHER" id="PTHR43574">
    <property type="entry name" value="EPIMERASE-RELATED"/>
    <property type="match status" value="1"/>
</dbReference>
<evidence type="ECO:0000256" key="3">
    <source>
        <dbReference type="SAM" id="MobiDB-lite"/>
    </source>
</evidence>
<dbReference type="Gene3D" id="3.40.50.720">
    <property type="entry name" value="NAD(P)-binding Rossmann-like Domain"/>
    <property type="match status" value="1"/>
</dbReference>
<feature type="region of interest" description="Disordered" evidence="3">
    <location>
        <begin position="792"/>
        <end position="868"/>
    </location>
</feature>
<dbReference type="SUPFAM" id="SSF51735">
    <property type="entry name" value="NAD(P)-binding Rossmann-fold domains"/>
    <property type="match status" value="1"/>
</dbReference>
<comment type="similarity">
    <text evidence="1">Belongs to the NAD(P)-dependent epimerase/dehydratase family.</text>
</comment>
<keyword evidence="7" id="KW-1185">Reference proteome</keyword>
<evidence type="ECO:0000256" key="2">
    <source>
        <dbReference type="ARBA" id="ARBA00023027"/>
    </source>
</evidence>
<feature type="compositionally biased region" description="Acidic residues" evidence="3">
    <location>
        <begin position="824"/>
        <end position="854"/>
    </location>
</feature>
<comment type="caution">
    <text evidence="6">The sequence shown here is derived from an EMBL/GenBank/DDBJ whole genome shotgun (WGS) entry which is preliminary data.</text>
</comment>
<dbReference type="AlphaFoldDB" id="A0A1Z5KJ91"/>
<feature type="compositionally biased region" description="Basic and acidic residues" evidence="3">
    <location>
        <begin position="809"/>
        <end position="823"/>
    </location>
</feature>
<dbReference type="InParanoid" id="A0A1Z5KJ91"/>
<dbReference type="OrthoDB" id="42655at2759"/>
<evidence type="ECO:0000256" key="1">
    <source>
        <dbReference type="ARBA" id="ARBA00007637"/>
    </source>
</evidence>
<organism evidence="6 7">
    <name type="scientific">Fistulifera solaris</name>
    <name type="common">Oleaginous diatom</name>
    <dbReference type="NCBI Taxonomy" id="1519565"/>
    <lineage>
        <taxon>Eukaryota</taxon>
        <taxon>Sar</taxon>
        <taxon>Stramenopiles</taxon>
        <taxon>Ochrophyta</taxon>
        <taxon>Bacillariophyta</taxon>
        <taxon>Bacillariophyceae</taxon>
        <taxon>Bacillariophycidae</taxon>
        <taxon>Naviculales</taxon>
        <taxon>Naviculaceae</taxon>
        <taxon>Fistulifera</taxon>
    </lineage>
</organism>
<protein>
    <recommendedName>
        <fullName evidence="5">NAD-dependent epimerase/dehydratase domain-containing protein</fullName>
    </recommendedName>
</protein>
<dbReference type="InterPro" id="IPR036291">
    <property type="entry name" value="NAD(P)-bd_dom_sf"/>
</dbReference>
<feature type="signal peptide" evidence="4">
    <location>
        <begin position="1"/>
        <end position="44"/>
    </location>
</feature>
<proteinExistence type="inferred from homology"/>
<evidence type="ECO:0000313" key="6">
    <source>
        <dbReference type="EMBL" id="GAX26360.1"/>
    </source>
</evidence>
<name>A0A1Z5KJ91_FISSO</name>
<feature type="domain" description="NAD-dependent epimerase/dehydratase" evidence="5">
    <location>
        <begin position="58"/>
        <end position="365"/>
    </location>
</feature>
<keyword evidence="4" id="KW-0732">Signal</keyword>
<accession>A0A1Z5KJ91</accession>
<gene>
    <name evidence="6" type="ORF">FisN_16Lh204</name>
</gene>
<dbReference type="EMBL" id="BDSP01000240">
    <property type="protein sequence ID" value="GAX26360.1"/>
    <property type="molecule type" value="Genomic_DNA"/>
</dbReference>
<feature type="chain" id="PRO_5012012374" description="NAD-dependent epimerase/dehydratase domain-containing protein" evidence="4">
    <location>
        <begin position="45"/>
        <end position="959"/>
    </location>
</feature>
<evidence type="ECO:0000256" key="4">
    <source>
        <dbReference type="SAM" id="SignalP"/>
    </source>
</evidence>
<reference evidence="6 7" key="1">
    <citation type="journal article" date="2015" name="Plant Cell">
        <title>Oil accumulation by the oleaginous diatom Fistulifera solaris as revealed by the genome and transcriptome.</title>
        <authorList>
            <person name="Tanaka T."/>
            <person name="Maeda Y."/>
            <person name="Veluchamy A."/>
            <person name="Tanaka M."/>
            <person name="Abida H."/>
            <person name="Marechal E."/>
            <person name="Bowler C."/>
            <person name="Muto M."/>
            <person name="Sunaga Y."/>
            <person name="Tanaka M."/>
            <person name="Yoshino T."/>
            <person name="Taniguchi T."/>
            <person name="Fukuda Y."/>
            <person name="Nemoto M."/>
            <person name="Matsumoto M."/>
            <person name="Wong P.S."/>
            <person name="Aburatani S."/>
            <person name="Fujibuchi W."/>
        </authorList>
    </citation>
    <scope>NUCLEOTIDE SEQUENCE [LARGE SCALE GENOMIC DNA]</scope>
    <source>
        <strain evidence="6 7">JPCC DA0580</strain>
    </source>
</reference>
<dbReference type="Proteomes" id="UP000198406">
    <property type="component" value="Unassembled WGS sequence"/>
</dbReference>
<evidence type="ECO:0000259" key="5">
    <source>
        <dbReference type="Pfam" id="PF01370"/>
    </source>
</evidence>
<dbReference type="Pfam" id="PF01370">
    <property type="entry name" value="Epimerase"/>
    <property type="match status" value="1"/>
</dbReference>
<sequence length="959" mass="107006">MSVEQITFISLKMRHPASSSRRFSARKLALFLLLLVGLLHRSASHEVLADALGPESVIVITGAAGFLGSELAIALYRTYRPKKIICIDSMDKGFGTLGPSHPMGIRTDQDLALFEFKRQRAFRVLQTLGVTASFYRVDLRPSIPEYYDSGEVPVLAHIFQQHPEITHVVHFADHYHRGYLNEEEQVDEQKLQIIPRIKGQPKAGMMEAILEQIKSFTRKHPERRQPHFVYASSSEIYNHKANTTLAPSDNGNHDAFQPPFREQDPVTTPATLVGVSKLLDEIMARTYHEMDGIYSVGLRFFHIYGPWGLPGSPTFEMAERIVAGESPIILPDDKAKYPYAMSDLDDIRDFLYIDDAIDAVMSAMQFRPLLSSGSSKSEPRPVVINVGSGQGTTLRTIGKHLVDLFPGVPQVEEATQEPPTASFASLSRAESLLGFSPRVDLKDGLEQLLAWHYERTYPYGSRPAEHSKLFAPSRNIASKGSISCSRYDTACLKGTPVFPCASECAHESQCIPTFWDDVLTYTRALTSGCRAVMYTIALEDDLSLLPSTVVSVSDKSHPFVEDSNGGSGNCNVAFVSERSVLYQKLLSLKGDDHIVQHGFWRLIPVHLSEHSRKNDALMLLPKLSPGLFFSVATKQAIYCDPDIILNSVPKLLKESGMQPYNEKNIRGTTAMLVGKRKEGHISNIRWNVTSWQDQVQHHAYRMVRIALVDEMSGDGFSQRIDSSLIVHSFSNDDGRLFRCDIYGEVIQWGSSSDDAAFEFISGLHDMWSRVLAKKTGHEPWWIGEDVETIDESTDVGSNELDLKGNPTAEEQRRLDETDARRLEEVEEGEAEDGEVDEDKATDDGVAEEADEADIDADHNGFGLPEEGVAEDIEKFPQERQERYDEPNGDDFASGDDWVEKKNGEKALPVLPKARDPSAIDVWMGILSSTPIRSFTRIVDMEAVGAVRIDNYDDLAHGKI</sequence>
<keyword evidence="2" id="KW-0520">NAD</keyword>
<evidence type="ECO:0000313" key="7">
    <source>
        <dbReference type="Proteomes" id="UP000198406"/>
    </source>
</evidence>